<keyword evidence="4" id="KW-0489">Methyltransferase</keyword>
<dbReference type="GO" id="GO:0008168">
    <property type="term" value="F:methyltransferase activity"/>
    <property type="evidence" value="ECO:0007669"/>
    <property type="project" value="UniProtKB-KW"/>
</dbReference>
<gene>
    <name evidence="10" type="ORF">E8E13_000940</name>
</gene>
<dbReference type="SUPFAM" id="SSF82199">
    <property type="entry name" value="SET domain"/>
    <property type="match status" value="1"/>
</dbReference>
<dbReference type="Pfam" id="PF00856">
    <property type="entry name" value="SET"/>
    <property type="match status" value="1"/>
</dbReference>
<dbReference type="PROSITE" id="PS50280">
    <property type="entry name" value="SET"/>
    <property type="match status" value="1"/>
</dbReference>
<proteinExistence type="predicted"/>
<sequence length="343" mass="40201">MAREKIPTSQKTQADVFREFQIAMTKCAAKDRKDWSAELKKEQTTIWAARLYDPRLKGPLHFYAQDHTGLPMRKVPTMVPNSELFYSTLLLFNRFEETDWESQDRYPEDYVGEWPPRQRADLLGYRGQRAFPSGKHISYLKPPKAQWYDPKPQDWWLFFEIRFNEHTGYGMYAREWLAGKQWLGQYTGKLRPKDATVPDEETQYNFEISIGKLQENERRQPRCWVDATREGSVFRFMAHSCEPNAAVEERVDAQDERILGVYSIRDIQANEAVTIDYGMGWFAGDQDCVAEDMDLSGAVLQKSKKEAIQNGKMRKSKSSRPDHQDKNRKRVAKPKRKKNVLQK</sequence>
<evidence type="ECO:0000313" key="11">
    <source>
        <dbReference type="Proteomes" id="UP000801428"/>
    </source>
</evidence>
<feature type="domain" description="SET" evidence="9">
    <location>
        <begin position="157"/>
        <end position="278"/>
    </location>
</feature>
<dbReference type="GO" id="GO:0032259">
    <property type="term" value="P:methylation"/>
    <property type="evidence" value="ECO:0007669"/>
    <property type="project" value="UniProtKB-KW"/>
</dbReference>
<accession>A0A9P4W5M3</accession>
<dbReference type="SMART" id="SM00317">
    <property type="entry name" value="SET"/>
    <property type="match status" value="1"/>
</dbReference>
<keyword evidence="5" id="KW-0808">Transferase</keyword>
<dbReference type="GO" id="GO:0005694">
    <property type="term" value="C:chromosome"/>
    <property type="evidence" value="ECO:0007669"/>
    <property type="project" value="UniProtKB-SubCell"/>
</dbReference>
<evidence type="ECO:0000256" key="5">
    <source>
        <dbReference type="ARBA" id="ARBA00022679"/>
    </source>
</evidence>
<evidence type="ECO:0000256" key="2">
    <source>
        <dbReference type="ARBA" id="ARBA00004286"/>
    </source>
</evidence>
<evidence type="ECO:0000313" key="10">
    <source>
        <dbReference type="EMBL" id="KAF2993070.1"/>
    </source>
</evidence>
<dbReference type="OrthoDB" id="308383at2759"/>
<dbReference type="InterPro" id="IPR050777">
    <property type="entry name" value="SET2_Histone-Lys_MeTrsfase"/>
</dbReference>
<keyword evidence="7" id="KW-0539">Nucleus</keyword>
<dbReference type="EMBL" id="SWKU01000061">
    <property type="protein sequence ID" value="KAF2993070.1"/>
    <property type="molecule type" value="Genomic_DNA"/>
</dbReference>
<evidence type="ECO:0000256" key="4">
    <source>
        <dbReference type="ARBA" id="ARBA00022603"/>
    </source>
</evidence>
<reference evidence="10" key="1">
    <citation type="submission" date="2019-04" db="EMBL/GenBank/DDBJ databases">
        <title>Sequencing of skin fungus with MAO and IRED activity.</title>
        <authorList>
            <person name="Marsaioli A.J."/>
            <person name="Bonatto J.M.C."/>
            <person name="Reis Junior O."/>
        </authorList>
    </citation>
    <scope>NUCLEOTIDE SEQUENCE</scope>
    <source>
        <strain evidence="10">30M1</strain>
    </source>
</reference>
<dbReference type="InterPro" id="IPR046341">
    <property type="entry name" value="SET_dom_sf"/>
</dbReference>
<feature type="region of interest" description="Disordered" evidence="8">
    <location>
        <begin position="305"/>
        <end position="343"/>
    </location>
</feature>
<evidence type="ECO:0000256" key="6">
    <source>
        <dbReference type="ARBA" id="ARBA00022691"/>
    </source>
</evidence>
<feature type="compositionally biased region" description="Basic residues" evidence="8">
    <location>
        <begin position="326"/>
        <end position="343"/>
    </location>
</feature>
<keyword evidence="3" id="KW-0158">Chromosome</keyword>
<dbReference type="Proteomes" id="UP000801428">
    <property type="component" value="Unassembled WGS sequence"/>
</dbReference>
<dbReference type="InterPro" id="IPR001214">
    <property type="entry name" value="SET_dom"/>
</dbReference>
<evidence type="ECO:0000259" key="9">
    <source>
        <dbReference type="PROSITE" id="PS50280"/>
    </source>
</evidence>
<dbReference type="AlphaFoldDB" id="A0A9P4W5M3"/>
<dbReference type="GO" id="GO:0005634">
    <property type="term" value="C:nucleus"/>
    <property type="evidence" value="ECO:0007669"/>
    <property type="project" value="UniProtKB-SubCell"/>
</dbReference>
<evidence type="ECO:0000256" key="1">
    <source>
        <dbReference type="ARBA" id="ARBA00004123"/>
    </source>
</evidence>
<evidence type="ECO:0000256" key="7">
    <source>
        <dbReference type="ARBA" id="ARBA00023242"/>
    </source>
</evidence>
<keyword evidence="6" id="KW-0949">S-adenosyl-L-methionine</keyword>
<dbReference type="PANTHER" id="PTHR22884">
    <property type="entry name" value="SET DOMAIN PROTEINS"/>
    <property type="match status" value="1"/>
</dbReference>
<name>A0A9P4W5M3_CURKU</name>
<comment type="subcellular location">
    <subcellularLocation>
        <location evidence="2">Chromosome</location>
    </subcellularLocation>
    <subcellularLocation>
        <location evidence="1">Nucleus</location>
    </subcellularLocation>
</comment>
<keyword evidence="11" id="KW-1185">Reference proteome</keyword>
<evidence type="ECO:0000256" key="8">
    <source>
        <dbReference type="SAM" id="MobiDB-lite"/>
    </source>
</evidence>
<evidence type="ECO:0000256" key="3">
    <source>
        <dbReference type="ARBA" id="ARBA00022454"/>
    </source>
</evidence>
<protein>
    <recommendedName>
        <fullName evidence="9">SET domain-containing protein</fullName>
    </recommendedName>
</protein>
<comment type="caution">
    <text evidence="10">The sequence shown here is derived from an EMBL/GenBank/DDBJ whole genome shotgun (WGS) entry which is preliminary data.</text>
</comment>
<organism evidence="10 11">
    <name type="scientific">Curvularia kusanoi</name>
    <name type="common">Cochliobolus kusanoi</name>
    <dbReference type="NCBI Taxonomy" id="90978"/>
    <lineage>
        <taxon>Eukaryota</taxon>
        <taxon>Fungi</taxon>
        <taxon>Dikarya</taxon>
        <taxon>Ascomycota</taxon>
        <taxon>Pezizomycotina</taxon>
        <taxon>Dothideomycetes</taxon>
        <taxon>Pleosporomycetidae</taxon>
        <taxon>Pleosporales</taxon>
        <taxon>Pleosporineae</taxon>
        <taxon>Pleosporaceae</taxon>
        <taxon>Curvularia</taxon>
    </lineage>
</organism>
<dbReference type="Gene3D" id="2.170.270.10">
    <property type="entry name" value="SET domain"/>
    <property type="match status" value="1"/>
</dbReference>